<accession>A0A9P3QBN7</accession>
<evidence type="ECO:0000259" key="8">
    <source>
        <dbReference type="Pfam" id="PF01545"/>
    </source>
</evidence>
<dbReference type="GO" id="GO:0015093">
    <property type="term" value="F:ferrous iron transmembrane transporter activity"/>
    <property type="evidence" value="ECO:0007669"/>
    <property type="project" value="TreeGrafter"/>
</dbReference>
<comment type="subcellular location">
    <subcellularLocation>
        <location evidence="1">Membrane</location>
        <topology evidence="1">Multi-pass membrane protein</topology>
    </subcellularLocation>
</comment>
<evidence type="ECO:0000313" key="9">
    <source>
        <dbReference type="EMBL" id="GLB81408.1"/>
    </source>
</evidence>
<dbReference type="NCBIfam" id="TIGR01297">
    <property type="entry name" value="CDF"/>
    <property type="match status" value="1"/>
</dbReference>
<evidence type="ECO:0000256" key="6">
    <source>
        <dbReference type="ARBA" id="ARBA00023136"/>
    </source>
</evidence>
<dbReference type="Proteomes" id="UP001064782">
    <property type="component" value="Unassembled WGS sequence"/>
</dbReference>
<dbReference type="InterPro" id="IPR036837">
    <property type="entry name" value="Cation_efflux_CTD_sf"/>
</dbReference>
<evidence type="ECO:0000256" key="5">
    <source>
        <dbReference type="ARBA" id="ARBA00022989"/>
    </source>
</evidence>
<dbReference type="InterPro" id="IPR027469">
    <property type="entry name" value="Cation_efflux_TMD_sf"/>
</dbReference>
<keyword evidence="11" id="KW-1185">Reference proteome</keyword>
<gene>
    <name evidence="10" type="ORF">Mkiyose1413_41860</name>
    <name evidence="9" type="ORF">SRL2020028_06640</name>
</gene>
<dbReference type="InterPro" id="IPR050291">
    <property type="entry name" value="CDF_Transporter"/>
</dbReference>
<dbReference type="RefSeq" id="WP_264894345.1">
    <property type="nucleotide sequence ID" value="NZ_BRXE01000003.1"/>
</dbReference>
<dbReference type="Proteomes" id="UP001165663">
    <property type="component" value="Unassembled WGS sequence"/>
</dbReference>
<dbReference type="SUPFAM" id="SSF161111">
    <property type="entry name" value="Cation efflux protein transmembrane domain-like"/>
    <property type="match status" value="1"/>
</dbReference>
<dbReference type="Pfam" id="PF01545">
    <property type="entry name" value="Cation_efflux"/>
    <property type="match status" value="1"/>
</dbReference>
<evidence type="ECO:0000256" key="4">
    <source>
        <dbReference type="ARBA" id="ARBA00022692"/>
    </source>
</evidence>
<organism evidence="10 11">
    <name type="scientific">Mycobacterium kiyosense</name>
    <dbReference type="NCBI Taxonomy" id="2871094"/>
    <lineage>
        <taxon>Bacteria</taxon>
        <taxon>Bacillati</taxon>
        <taxon>Actinomycetota</taxon>
        <taxon>Actinomycetes</taxon>
        <taxon>Mycobacteriales</taxon>
        <taxon>Mycobacteriaceae</taxon>
        <taxon>Mycobacterium</taxon>
    </lineage>
</organism>
<feature type="transmembrane region" description="Helical" evidence="7">
    <location>
        <begin position="101"/>
        <end position="122"/>
    </location>
</feature>
<reference evidence="10" key="1">
    <citation type="submission" date="2022-08" db="EMBL/GenBank/DDBJ databases">
        <title>Mycobacterium kiyosense sp. nov., scotochromogenic slow-glowing species isolated from respiratory specimens.</title>
        <authorList>
            <person name="Fukano H."/>
            <person name="Kazumi Y."/>
            <person name="Sakagami N."/>
            <person name="Ato M."/>
            <person name="Mitarai S."/>
            <person name="Hoshino Y."/>
        </authorList>
    </citation>
    <scope>NUCLEOTIDE SEQUENCE</scope>
    <source>
        <strain evidence="10">1413</strain>
        <strain evidence="9">SRL2020-028</strain>
    </source>
</reference>
<keyword evidence="4 7" id="KW-0812">Transmembrane</keyword>
<evidence type="ECO:0000256" key="3">
    <source>
        <dbReference type="ARBA" id="ARBA00022448"/>
    </source>
</evidence>
<dbReference type="Gene3D" id="1.20.1510.10">
    <property type="entry name" value="Cation efflux protein transmembrane domain"/>
    <property type="match status" value="1"/>
</dbReference>
<dbReference type="GO" id="GO:0005886">
    <property type="term" value="C:plasma membrane"/>
    <property type="evidence" value="ECO:0007669"/>
    <property type="project" value="TreeGrafter"/>
</dbReference>
<comment type="caution">
    <text evidence="10">The sequence shown here is derived from an EMBL/GenBank/DDBJ whole genome shotgun (WGS) entry which is preliminary data.</text>
</comment>
<dbReference type="AlphaFoldDB" id="A0A9P3QBN7"/>
<dbReference type="EMBL" id="BRXE01000003">
    <property type="protein sequence ID" value="GLB81408.1"/>
    <property type="molecule type" value="Genomic_DNA"/>
</dbReference>
<feature type="transmembrane region" description="Helical" evidence="7">
    <location>
        <begin position="32"/>
        <end position="57"/>
    </location>
</feature>
<evidence type="ECO:0000256" key="1">
    <source>
        <dbReference type="ARBA" id="ARBA00004141"/>
    </source>
</evidence>
<evidence type="ECO:0000313" key="11">
    <source>
        <dbReference type="Proteomes" id="UP001064782"/>
    </source>
</evidence>
<dbReference type="PANTHER" id="PTHR43840">
    <property type="entry name" value="MITOCHONDRIAL METAL TRANSPORTER 1-RELATED"/>
    <property type="match status" value="1"/>
</dbReference>
<proteinExistence type="inferred from homology"/>
<evidence type="ECO:0000256" key="7">
    <source>
        <dbReference type="SAM" id="Phobius"/>
    </source>
</evidence>
<feature type="domain" description="Cation efflux protein transmembrane" evidence="8">
    <location>
        <begin position="35"/>
        <end position="222"/>
    </location>
</feature>
<dbReference type="InterPro" id="IPR002524">
    <property type="entry name" value="Cation_efflux"/>
</dbReference>
<evidence type="ECO:0000256" key="2">
    <source>
        <dbReference type="ARBA" id="ARBA00008114"/>
    </source>
</evidence>
<dbReference type="Gene3D" id="3.30.70.1350">
    <property type="entry name" value="Cation efflux protein, cytoplasmic domain"/>
    <property type="match status" value="1"/>
</dbReference>
<feature type="transmembrane region" description="Helical" evidence="7">
    <location>
        <begin position="134"/>
        <end position="152"/>
    </location>
</feature>
<protein>
    <submittedName>
        <fullName evidence="10">Cation efflux system protein</fullName>
    </submittedName>
</protein>
<sequence length="309" mass="32661">MHQITGTRDPATSFPLDNAVDDVAERRGANRAVALSAVGLAVTGLIELAIAAISGSVALLGDALHNLSDVLTSVVVFVGFRASRRLPSERHPYGFERAEDLAGIGVALVIWASATVAGMQSVEKLLRHGETRNVGWGIAAALVAIAGNQWVARYKLVVGRRIQSATLIADARHSWLDALSSAGALVGLCGVAAGWGWADGVAGIAVTGFICHVGWEVSSEIGHRLLDGVDPQVITTAEQVAAETEGVRHAHARARWTGRTLRVEVEGWVDPTLTVVDADRIGRRVADELATRLPEMRAFSWAARGVQPA</sequence>
<comment type="similarity">
    <text evidence="2">Belongs to the cation diffusion facilitator (CDF) transporter (TC 2.A.4) family.</text>
</comment>
<name>A0A9P3QBN7_9MYCO</name>
<dbReference type="GO" id="GO:0015341">
    <property type="term" value="F:zinc efflux antiporter activity"/>
    <property type="evidence" value="ECO:0007669"/>
    <property type="project" value="TreeGrafter"/>
</dbReference>
<dbReference type="SUPFAM" id="SSF160240">
    <property type="entry name" value="Cation efflux protein cytoplasmic domain-like"/>
    <property type="match status" value="1"/>
</dbReference>
<keyword evidence="5 7" id="KW-1133">Transmembrane helix</keyword>
<dbReference type="PANTHER" id="PTHR43840:SF15">
    <property type="entry name" value="MITOCHONDRIAL METAL TRANSPORTER 1-RELATED"/>
    <property type="match status" value="1"/>
</dbReference>
<keyword evidence="6 7" id="KW-0472">Membrane</keyword>
<evidence type="ECO:0000313" key="10">
    <source>
        <dbReference type="EMBL" id="GLD32303.1"/>
    </source>
</evidence>
<dbReference type="GO" id="GO:0006882">
    <property type="term" value="P:intracellular zinc ion homeostasis"/>
    <property type="evidence" value="ECO:0007669"/>
    <property type="project" value="TreeGrafter"/>
</dbReference>
<dbReference type="EMBL" id="BRZI01000040">
    <property type="protein sequence ID" value="GLD32303.1"/>
    <property type="molecule type" value="Genomic_DNA"/>
</dbReference>
<dbReference type="InterPro" id="IPR058533">
    <property type="entry name" value="Cation_efflux_TM"/>
</dbReference>
<dbReference type="FunFam" id="1.20.1510.10:FF:000006">
    <property type="entry name" value="Divalent cation efflux transporter"/>
    <property type="match status" value="1"/>
</dbReference>
<feature type="transmembrane region" description="Helical" evidence="7">
    <location>
        <begin position="63"/>
        <end position="80"/>
    </location>
</feature>
<keyword evidence="3" id="KW-0813">Transport</keyword>
<dbReference type="GO" id="GO:0015086">
    <property type="term" value="F:cadmium ion transmembrane transporter activity"/>
    <property type="evidence" value="ECO:0007669"/>
    <property type="project" value="TreeGrafter"/>
</dbReference>